<gene>
    <name evidence="1" type="ORF">SS37A_16520</name>
</gene>
<dbReference type="Proteomes" id="UP001317629">
    <property type="component" value="Chromosome"/>
</dbReference>
<protein>
    <submittedName>
        <fullName evidence="1">Uncharacterized protein</fullName>
    </submittedName>
</protein>
<reference evidence="1 2" key="1">
    <citation type="journal article" date="2023" name="Int. J. Syst. Evol. Microbiol.">
        <title>Methylocystis iwaonis sp. nov., a type II methane-oxidizing bacterium from surface soil of a rice paddy field in Japan, and emended description of the genus Methylocystis (ex Whittenbury et al. 1970) Bowman et al. 1993.</title>
        <authorList>
            <person name="Kaise H."/>
            <person name="Sawadogo J.B."/>
            <person name="Alam M.S."/>
            <person name="Ueno C."/>
            <person name="Dianou D."/>
            <person name="Shinjo R."/>
            <person name="Asakawa S."/>
        </authorList>
    </citation>
    <scope>NUCLEOTIDE SEQUENCE [LARGE SCALE GENOMIC DNA]</scope>
    <source>
        <strain evidence="1 2">SS37A-Re</strain>
    </source>
</reference>
<accession>A0ABN6VEX7</accession>
<sequence length="137" mass="15481">MEICFPLEFIVEGAPVSLQTKRAASKRDWQDRVRAAIRFALPSDYFASDDRIAVTLYYFPDSAMDGDIDNIVKPILDALSQQVYLDDGQVERVVVQKFEPDGIFRFAAPSSTLEKALTQTKPLLYVKLSDDPFEELA</sequence>
<organism evidence="1 2">
    <name type="scientific">Methylocystis iwaonis</name>
    <dbReference type="NCBI Taxonomy" id="2885079"/>
    <lineage>
        <taxon>Bacteria</taxon>
        <taxon>Pseudomonadati</taxon>
        <taxon>Pseudomonadota</taxon>
        <taxon>Alphaproteobacteria</taxon>
        <taxon>Hyphomicrobiales</taxon>
        <taxon>Methylocystaceae</taxon>
        <taxon>Methylocystis</taxon>
    </lineage>
</organism>
<keyword evidence="2" id="KW-1185">Reference proteome</keyword>
<name>A0ABN6VEX7_9HYPH</name>
<evidence type="ECO:0000313" key="2">
    <source>
        <dbReference type="Proteomes" id="UP001317629"/>
    </source>
</evidence>
<dbReference type="InterPro" id="IPR008822">
    <property type="entry name" value="Endonuclease_RusA-like"/>
</dbReference>
<dbReference type="InterPro" id="IPR036614">
    <property type="entry name" value="RusA-like_sf"/>
</dbReference>
<dbReference type="SUPFAM" id="SSF103084">
    <property type="entry name" value="Holliday junction resolvase RusA"/>
    <property type="match status" value="1"/>
</dbReference>
<proteinExistence type="predicted"/>
<dbReference type="RefSeq" id="WP_281931755.1">
    <property type="nucleotide sequence ID" value="NZ_AP027142.1"/>
</dbReference>
<dbReference type="Gene3D" id="3.30.1330.70">
    <property type="entry name" value="Holliday junction resolvase RusA"/>
    <property type="match status" value="1"/>
</dbReference>
<dbReference type="Pfam" id="PF05866">
    <property type="entry name" value="RusA"/>
    <property type="match status" value="1"/>
</dbReference>
<dbReference type="EMBL" id="AP027142">
    <property type="protein sequence ID" value="BDV34123.1"/>
    <property type="molecule type" value="Genomic_DNA"/>
</dbReference>
<evidence type="ECO:0000313" key="1">
    <source>
        <dbReference type="EMBL" id="BDV34123.1"/>
    </source>
</evidence>